<name>A0A699Z622_HAELA</name>
<dbReference type="Proteomes" id="UP000485058">
    <property type="component" value="Unassembled WGS sequence"/>
</dbReference>
<keyword evidence="3" id="KW-1185">Reference proteome</keyword>
<evidence type="ECO:0000256" key="1">
    <source>
        <dbReference type="SAM" id="MobiDB-lite"/>
    </source>
</evidence>
<proteinExistence type="predicted"/>
<gene>
    <name evidence="2" type="ORF">HaLaN_14736</name>
</gene>
<protein>
    <submittedName>
        <fullName evidence="2">Uncharacterized protein</fullName>
    </submittedName>
</protein>
<organism evidence="2 3">
    <name type="scientific">Haematococcus lacustris</name>
    <name type="common">Green alga</name>
    <name type="synonym">Haematococcus pluvialis</name>
    <dbReference type="NCBI Taxonomy" id="44745"/>
    <lineage>
        <taxon>Eukaryota</taxon>
        <taxon>Viridiplantae</taxon>
        <taxon>Chlorophyta</taxon>
        <taxon>core chlorophytes</taxon>
        <taxon>Chlorophyceae</taxon>
        <taxon>CS clade</taxon>
        <taxon>Chlamydomonadales</taxon>
        <taxon>Haematococcaceae</taxon>
        <taxon>Haematococcus</taxon>
    </lineage>
</organism>
<sequence length="79" mass="8627">MAVAEDVQQIPGVSGPLRKRSRTDQLSVSTLVWYHRHFGANGEGCASDRRKLAAQQLSRCCHSVDLPRHVAERGADADG</sequence>
<comment type="caution">
    <text evidence="2">The sequence shown here is derived from an EMBL/GenBank/DDBJ whole genome shotgun (WGS) entry which is preliminary data.</text>
</comment>
<dbReference type="EMBL" id="BLLF01001235">
    <property type="protein sequence ID" value="GFH18003.1"/>
    <property type="molecule type" value="Genomic_DNA"/>
</dbReference>
<dbReference type="AlphaFoldDB" id="A0A699Z622"/>
<evidence type="ECO:0000313" key="3">
    <source>
        <dbReference type="Proteomes" id="UP000485058"/>
    </source>
</evidence>
<reference evidence="2 3" key="1">
    <citation type="submission" date="2020-02" db="EMBL/GenBank/DDBJ databases">
        <title>Draft genome sequence of Haematococcus lacustris strain NIES-144.</title>
        <authorList>
            <person name="Morimoto D."/>
            <person name="Nakagawa S."/>
            <person name="Yoshida T."/>
            <person name="Sawayama S."/>
        </authorList>
    </citation>
    <scope>NUCLEOTIDE SEQUENCE [LARGE SCALE GENOMIC DNA]</scope>
    <source>
        <strain evidence="2 3">NIES-144</strain>
    </source>
</reference>
<feature type="region of interest" description="Disordered" evidence="1">
    <location>
        <begin position="1"/>
        <end position="23"/>
    </location>
</feature>
<evidence type="ECO:0000313" key="2">
    <source>
        <dbReference type="EMBL" id="GFH18003.1"/>
    </source>
</evidence>
<accession>A0A699Z622</accession>